<feature type="transmembrane region" description="Helical" evidence="14">
    <location>
        <begin position="413"/>
        <end position="431"/>
    </location>
</feature>
<gene>
    <name evidence="15" type="ORF">SAMN04488108_3008</name>
</gene>
<proteinExistence type="inferred from homology"/>
<evidence type="ECO:0000256" key="10">
    <source>
        <dbReference type="ARBA" id="ARBA00023136"/>
    </source>
</evidence>
<keyword evidence="10 14" id="KW-0472">Membrane</keyword>
<feature type="transmembrane region" description="Helical" evidence="14">
    <location>
        <begin position="6"/>
        <end position="21"/>
    </location>
</feature>
<evidence type="ECO:0000256" key="3">
    <source>
        <dbReference type="ARBA" id="ARBA00022448"/>
    </source>
</evidence>
<evidence type="ECO:0000256" key="13">
    <source>
        <dbReference type="RuleBase" id="RU362091"/>
    </source>
</evidence>
<feature type="transmembrane region" description="Helical" evidence="14">
    <location>
        <begin position="362"/>
        <end position="378"/>
    </location>
</feature>
<evidence type="ECO:0000256" key="11">
    <source>
        <dbReference type="ARBA" id="ARBA00023201"/>
    </source>
</evidence>
<comment type="catalytic activity">
    <reaction evidence="12">
        <text>L-proline(in) + Na(+)(in) = L-proline(out) + Na(+)(out)</text>
        <dbReference type="Rhea" id="RHEA:28967"/>
        <dbReference type="ChEBI" id="CHEBI:29101"/>
        <dbReference type="ChEBI" id="CHEBI:60039"/>
    </reaction>
</comment>
<dbReference type="Proteomes" id="UP000184609">
    <property type="component" value="Unassembled WGS sequence"/>
</dbReference>
<dbReference type="InterPro" id="IPR038377">
    <property type="entry name" value="Na/Glc_symporter_sf"/>
</dbReference>
<evidence type="ECO:0000313" key="15">
    <source>
        <dbReference type="EMBL" id="SHO63843.1"/>
    </source>
</evidence>
<reference evidence="16" key="1">
    <citation type="submission" date="2016-12" db="EMBL/GenBank/DDBJ databases">
        <authorList>
            <person name="Varghese N."/>
            <person name="Submissions S."/>
        </authorList>
    </citation>
    <scope>NUCLEOTIDE SEQUENCE [LARGE SCALE GENOMIC DNA]</scope>
    <source>
        <strain evidence="16">DSM 25035</strain>
    </source>
</reference>
<evidence type="ECO:0000256" key="8">
    <source>
        <dbReference type="ARBA" id="ARBA00023053"/>
    </source>
</evidence>
<feature type="transmembrane region" description="Helical" evidence="14">
    <location>
        <begin position="33"/>
        <end position="59"/>
    </location>
</feature>
<keyword evidence="4" id="KW-1003">Cell membrane</keyword>
<dbReference type="CDD" id="cd10322">
    <property type="entry name" value="SLC5sbd"/>
    <property type="match status" value="1"/>
</dbReference>
<dbReference type="OrthoDB" id="9814523at2"/>
<keyword evidence="16" id="KW-1185">Reference proteome</keyword>
<evidence type="ECO:0000256" key="5">
    <source>
        <dbReference type="ARBA" id="ARBA00022692"/>
    </source>
</evidence>
<evidence type="ECO:0000256" key="2">
    <source>
        <dbReference type="ARBA" id="ARBA00006434"/>
    </source>
</evidence>
<organism evidence="15 16">
    <name type="scientific">Algoriphagus zhangzhouensis</name>
    <dbReference type="NCBI Taxonomy" id="1073327"/>
    <lineage>
        <taxon>Bacteria</taxon>
        <taxon>Pseudomonadati</taxon>
        <taxon>Bacteroidota</taxon>
        <taxon>Cytophagia</taxon>
        <taxon>Cytophagales</taxon>
        <taxon>Cyclobacteriaceae</taxon>
        <taxon>Algoriphagus</taxon>
    </lineage>
</organism>
<dbReference type="InterPro" id="IPR050277">
    <property type="entry name" value="Sodium:Solute_Symporter"/>
</dbReference>
<evidence type="ECO:0000256" key="14">
    <source>
        <dbReference type="SAM" id="Phobius"/>
    </source>
</evidence>
<feature type="transmembrane region" description="Helical" evidence="14">
    <location>
        <begin position="229"/>
        <end position="250"/>
    </location>
</feature>
<keyword evidence="9" id="KW-0406">Ion transport</keyword>
<dbReference type="PANTHER" id="PTHR48086:SF3">
    <property type="entry name" value="SODIUM_PROLINE SYMPORTER"/>
    <property type="match status" value="1"/>
</dbReference>
<sequence>MTGWLIAFFGLFLLSLAYASYKSFQKNRTSDDFMLAGSNIGSILGFLTFSAALFSAFTFMGMPDFFRTHGVGAWIFLGLSDALMVFFIVWFGYKLRSRANEVGYQGVAGFVQKCYQNKYAGILLFVSSFLFLIPYVAIQIRGISIFLEAAFPGLLPFWAWASMLVGIMLIYSEIGGLKAIMYSDAIQGVILLVVIWIIGATCLSLAGGLETATQKIMETNPDLTILPGPKGLFTTPFLIASSIAIVMIPVTQPQFTTRLVVMKSLKSVHRMAYAVGLFAILVILPTAFIGLYGAIKYPDASTSDFLSGALMYDQAVPVAALAVVGLFAACLSTTNAQIFALGTELRSLLKGDDKRTMRITKVSIFLFSIIVLVFSTYMSDQLVLLARVSFAGTSMVAPVVLGAVVFKNPPKSLMILSSFALAYFILSLLSWVPNQIGGYPLDFVLYGIMIIATATIFITHSKKSQ</sequence>
<feature type="transmembrane region" description="Helical" evidence="14">
    <location>
        <begin position="189"/>
        <end position="209"/>
    </location>
</feature>
<protein>
    <submittedName>
        <fullName evidence="15">Solute:Na+ symporter, SSS family</fullName>
    </submittedName>
</protein>
<feature type="transmembrane region" description="Helical" evidence="14">
    <location>
        <begin position="71"/>
        <end position="93"/>
    </location>
</feature>
<evidence type="ECO:0000256" key="12">
    <source>
        <dbReference type="ARBA" id="ARBA00033708"/>
    </source>
</evidence>
<dbReference type="Gene3D" id="1.20.1730.10">
    <property type="entry name" value="Sodium/glucose cotransporter"/>
    <property type="match status" value="1"/>
</dbReference>
<keyword evidence="7 14" id="KW-1133">Transmembrane helix</keyword>
<dbReference type="Pfam" id="PF00474">
    <property type="entry name" value="SSF"/>
    <property type="match status" value="1"/>
</dbReference>
<dbReference type="AlphaFoldDB" id="A0A1M7ZG37"/>
<dbReference type="GO" id="GO:0015293">
    <property type="term" value="F:symporter activity"/>
    <property type="evidence" value="ECO:0007669"/>
    <property type="project" value="UniProtKB-KW"/>
</dbReference>
<evidence type="ECO:0000256" key="9">
    <source>
        <dbReference type="ARBA" id="ARBA00023065"/>
    </source>
</evidence>
<keyword evidence="5 14" id="KW-0812">Transmembrane</keyword>
<keyword evidence="11" id="KW-0739">Sodium transport</keyword>
<feature type="transmembrane region" description="Helical" evidence="14">
    <location>
        <begin position="271"/>
        <end position="295"/>
    </location>
</feature>
<dbReference type="InterPro" id="IPR001734">
    <property type="entry name" value="Na/solute_symporter"/>
</dbReference>
<comment type="similarity">
    <text evidence="2 13">Belongs to the sodium:solute symporter (SSF) (TC 2.A.21) family.</text>
</comment>
<keyword evidence="8" id="KW-0915">Sodium</keyword>
<evidence type="ECO:0000256" key="7">
    <source>
        <dbReference type="ARBA" id="ARBA00022989"/>
    </source>
</evidence>
<evidence type="ECO:0000256" key="1">
    <source>
        <dbReference type="ARBA" id="ARBA00004651"/>
    </source>
</evidence>
<accession>A0A1M7ZG37</accession>
<dbReference type="PANTHER" id="PTHR48086">
    <property type="entry name" value="SODIUM/PROLINE SYMPORTER-RELATED"/>
    <property type="match status" value="1"/>
</dbReference>
<evidence type="ECO:0000256" key="4">
    <source>
        <dbReference type="ARBA" id="ARBA00022475"/>
    </source>
</evidence>
<dbReference type="STRING" id="1073327.SAMN04488108_3008"/>
<keyword evidence="3" id="KW-0813">Transport</keyword>
<feature type="transmembrane region" description="Helical" evidence="14">
    <location>
        <begin position="119"/>
        <end position="137"/>
    </location>
</feature>
<keyword evidence="6" id="KW-0769">Symport</keyword>
<dbReference type="RefSeq" id="WP_073572641.1">
    <property type="nucleotide sequence ID" value="NZ_FRXN01000004.1"/>
</dbReference>
<dbReference type="GO" id="GO:0005886">
    <property type="term" value="C:plasma membrane"/>
    <property type="evidence" value="ECO:0007669"/>
    <property type="project" value="UniProtKB-SubCell"/>
</dbReference>
<feature type="transmembrane region" description="Helical" evidence="14">
    <location>
        <begin position="315"/>
        <end position="341"/>
    </location>
</feature>
<feature type="transmembrane region" description="Helical" evidence="14">
    <location>
        <begin position="157"/>
        <end position="177"/>
    </location>
</feature>
<evidence type="ECO:0000313" key="16">
    <source>
        <dbReference type="Proteomes" id="UP000184609"/>
    </source>
</evidence>
<dbReference type="EMBL" id="FRXN01000004">
    <property type="protein sequence ID" value="SHO63843.1"/>
    <property type="molecule type" value="Genomic_DNA"/>
</dbReference>
<feature type="transmembrane region" description="Helical" evidence="14">
    <location>
        <begin position="443"/>
        <end position="460"/>
    </location>
</feature>
<feature type="transmembrane region" description="Helical" evidence="14">
    <location>
        <begin position="384"/>
        <end position="406"/>
    </location>
</feature>
<dbReference type="GO" id="GO:0006814">
    <property type="term" value="P:sodium ion transport"/>
    <property type="evidence" value="ECO:0007669"/>
    <property type="project" value="UniProtKB-KW"/>
</dbReference>
<comment type="subcellular location">
    <subcellularLocation>
        <location evidence="1">Cell membrane</location>
        <topology evidence="1">Multi-pass membrane protein</topology>
    </subcellularLocation>
</comment>
<dbReference type="PROSITE" id="PS50283">
    <property type="entry name" value="NA_SOLUT_SYMP_3"/>
    <property type="match status" value="1"/>
</dbReference>
<name>A0A1M7ZG37_9BACT</name>
<evidence type="ECO:0000256" key="6">
    <source>
        <dbReference type="ARBA" id="ARBA00022847"/>
    </source>
</evidence>